<dbReference type="PANTHER" id="PTHR24392">
    <property type="entry name" value="ZINC FINGER PROTEIN"/>
    <property type="match status" value="1"/>
</dbReference>
<dbReference type="PANTHER" id="PTHR24392:SF56">
    <property type="entry name" value="ZINC FINGER PROTEIN 510"/>
    <property type="match status" value="1"/>
</dbReference>
<feature type="domain" description="C2H2-type" evidence="9">
    <location>
        <begin position="142"/>
        <end position="165"/>
    </location>
</feature>
<proteinExistence type="predicted"/>
<keyword evidence="4" id="KW-0863">Zinc-finger</keyword>
<keyword evidence="7" id="KW-0539">Nucleus</keyword>
<evidence type="ECO:0000256" key="3">
    <source>
        <dbReference type="ARBA" id="ARBA00022737"/>
    </source>
</evidence>
<dbReference type="GO" id="GO:0005634">
    <property type="term" value="C:nucleus"/>
    <property type="evidence" value="ECO:0007669"/>
    <property type="project" value="UniProtKB-SubCell"/>
</dbReference>
<dbReference type="Gene3D" id="3.30.160.60">
    <property type="entry name" value="Classic Zinc Finger"/>
    <property type="match status" value="1"/>
</dbReference>
<feature type="domain" description="C2H2-type" evidence="9">
    <location>
        <begin position="310"/>
        <end position="330"/>
    </location>
</feature>
<dbReference type="Proteomes" id="UP001152888">
    <property type="component" value="Unassembled WGS sequence"/>
</dbReference>
<evidence type="ECO:0000256" key="1">
    <source>
        <dbReference type="ARBA" id="ARBA00004123"/>
    </source>
</evidence>
<organism evidence="10 11">
    <name type="scientific">Acanthoscelides obtectus</name>
    <name type="common">Bean weevil</name>
    <name type="synonym">Bruchus obtectus</name>
    <dbReference type="NCBI Taxonomy" id="200917"/>
    <lineage>
        <taxon>Eukaryota</taxon>
        <taxon>Metazoa</taxon>
        <taxon>Ecdysozoa</taxon>
        <taxon>Arthropoda</taxon>
        <taxon>Hexapoda</taxon>
        <taxon>Insecta</taxon>
        <taxon>Pterygota</taxon>
        <taxon>Neoptera</taxon>
        <taxon>Endopterygota</taxon>
        <taxon>Coleoptera</taxon>
        <taxon>Polyphaga</taxon>
        <taxon>Cucujiformia</taxon>
        <taxon>Chrysomeloidea</taxon>
        <taxon>Chrysomelidae</taxon>
        <taxon>Bruchinae</taxon>
        <taxon>Bruchini</taxon>
        <taxon>Acanthoscelides</taxon>
    </lineage>
</organism>
<dbReference type="PROSITE" id="PS00028">
    <property type="entry name" value="ZINC_FINGER_C2H2_1"/>
    <property type="match status" value="3"/>
</dbReference>
<feature type="region of interest" description="Disordered" evidence="8">
    <location>
        <begin position="1"/>
        <end position="32"/>
    </location>
</feature>
<keyword evidence="11" id="KW-1185">Reference proteome</keyword>
<feature type="compositionally biased region" description="Acidic residues" evidence="8">
    <location>
        <begin position="23"/>
        <end position="32"/>
    </location>
</feature>
<keyword evidence="5" id="KW-0862">Zinc</keyword>
<name>A0A9P0PST5_ACAOB</name>
<gene>
    <name evidence="10" type="ORF">ACAOBT_LOCUS22818</name>
</gene>
<evidence type="ECO:0000313" key="10">
    <source>
        <dbReference type="EMBL" id="CAH1995753.1"/>
    </source>
</evidence>
<dbReference type="GO" id="GO:0008270">
    <property type="term" value="F:zinc ion binding"/>
    <property type="evidence" value="ECO:0007669"/>
    <property type="project" value="UniProtKB-KW"/>
</dbReference>
<accession>A0A9P0PST5</accession>
<reference evidence="10" key="1">
    <citation type="submission" date="2022-03" db="EMBL/GenBank/DDBJ databases">
        <authorList>
            <person name="Sayadi A."/>
        </authorList>
    </citation>
    <scope>NUCLEOTIDE SEQUENCE</scope>
</reference>
<evidence type="ECO:0000256" key="4">
    <source>
        <dbReference type="ARBA" id="ARBA00022771"/>
    </source>
</evidence>
<evidence type="ECO:0000256" key="8">
    <source>
        <dbReference type="SAM" id="MobiDB-lite"/>
    </source>
</evidence>
<dbReference type="OrthoDB" id="6735033at2759"/>
<keyword evidence="6" id="KW-0238">DNA-binding</keyword>
<evidence type="ECO:0000259" key="9">
    <source>
        <dbReference type="PROSITE" id="PS00028"/>
    </source>
</evidence>
<evidence type="ECO:0000256" key="5">
    <source>
        <dbReference type="ARBA" id="ARBA00022833"/>
    </source>
</evidence>
<comment type="subcellular location">
    <subcellularLocation>
        <location evidence="1">Nucleus</location>
    </subcellularLocation>
</comment>
<keyword evidence="3" id="KW-0677">Repeat</keyword>
<dbReference type="AlphaFoldDB" id="A0A9P0PST5"/>
<dbReference type="SMART" id="SM00355">
    <property type="entry name" value="ZnF_C2H2"/>
    <property type="match status" value="18"/>
</dbReference>
<keyword evidence="2" id="KW-0479">Metal-binding</keyword>
<protein>
    <recommendedName>
        <fullName evidence="9">C2H2-type domain-containing protein</fullName>
    </recommendedName>
</protein>
<dbReference type="EMBL" id="CAKOFQ010007238">
    <property type="protein sequence ID" value="CAH1995753.1"/>
    <property type="molecule type" value="Genomic_DNA"/>
</dbReference>
<evidence type="ECO:0000313" key="11">
    <source>
        <dbReference type="Proteomes" id="UP001152888"/>
    </source>
</evidence>
<feature type="region of interest" description="Disordered" evidence="8">
    <location>
        <begin position="792"/>
        <end position="816"/>
    </location>
</feature>
<feature type="compositionally biased region" description="Basic and acidic residues" evidence="8">
    <location>
        <begin position="1"/>
        <end position="14"/>
    </location>
</feature>
<feature type="compositionally biased region" description="Polar residues" evidence="8">
    <location>
        <begin position="803"/>
        <end position="816"/>
    </location>
</feature>
<evidence type="ECO:0000256" key="6">
    <source>
        <dbReference type="ARBA" id="ARBA00023125"/>
    </source>
</evidence>
<dbReference type="InterPro" id="IPR013087">
    <property type="entry name" value="Znf_C2H2_type"/>
</dbReference>
<feature type="domain" description="C2H2-type" evidence="9">
    <location>
        <begin position="441"/>
        <end position="462"/>
    </location>
</feature>
<dbReference type="GO" id="GO:0003677">
    <property type="term" value="F:DNA binding"/>
    <property type="evidence" value="ECO:0007669"/>
    <property type="project" value="UniProtKB-KW"/>
</dbReference>
<comment type="caution">
    <text evidence="10">The sequence shown here is derived from an EMBL/GenBank/DDBJ whole genome shotgun (WGS) entry which is preliminary data.</text>
</comment>
<evidence type="ECO:0000256" key="2">
    <source>
        <dbReference type="ARBA" id="ARBA00022723"/>
    </source>
</evidence>
<evidence type="ECO:0000256" key="7">
    <source>
        <dbReference type="ARBA" id="ARBA00023242"/>
    </source>
</evidence>
<sequence length="1105" mass="128718">MDHGNKKVKLDPDSVKGTSLQEETPDQDDKFEETLVEPCDEDIELEASSCPMKFDIEQEPLDATEYTIEINTDLKQMEHHSAQQTKDETKHDDSIVKSENGNIKDFICVTCNYITTEPLDFTNHWLGHETQTYTHQNGRYVCHICQCLSVFPTKMELLKHIANRHLIRYRCAFCYYVTYSTEDFDEHSRNHFTYQCVRCDLESTKHFFVQNHLETPLECEFCDFKAYHWILYQKHVNMHRYPPDSIIECRFCGFTTGYNCLLKKHLVVHCGKFIICKMCDFTGLKKAELDKHYKIAHHTTLESIGKVHKCMFCTCKFTNLGSKLLHEKSHFKENATFKCCTSSTTIQCPYCNYQDENINEHIHLEHSAELELEGFRCESTVEETVIKLLNPESFETEDEPKAGREKDSAEYEDVITSADDADNQVIEDSIEIYAEKASHRCPNCFRTFTGMNAFEKHLFSIHKMTYAEAKTKLKNRQLCKLYASTTKKHFISDHPEPNKTKPILEPKLIPNPQRYICPFCYYVTFMVDEFKAHCQRHTVFKCTDCNFESTKRLFVEDHMHNPWSCSKCRFKAHHWLPLIHHVFSRHDKVVALLRCQECNLRDRHRALHGENGPFNVKCSQCHTSKTKISEDDNGKDTNSKDDRDGWTKCPYCGYKDEARYRMIDHLSQVHENELEIEGFRYKEATKKLREKPGRNTAVATSGDRRKHKTKYYETSEINTEMNKTNRKLPEISLTQKEQQKQRRSAKADEINLEADAHLEDIARAEVLQNEGVDSIDSAKEESDDIAQANALQEDADSIKRHSQTGASQEEGSDNTQQAHNVLQESGGTAQTNLLEEVYGIHQPIGKIIGFEEIYHGVLKEEDADSVEQIEKMVDATDFLNTKTVGDIPTTDAPCTNRLNLRKNEQKWGEKGPLYYEQENRWYCPLCPYSWMGNSYAVVHHFDQRHKRVQNPLFKCAACRYNTKSWLALSNHISLMHRAKADSEEIPCKQPGCKYKAPSVDELSRHMAHHLQTSIKEVMKYKCERCNFATVSDKVFKKHNCISTMNHECYDCGFQCETRIQIYYHIIKRHRYTNSKTKGFQCRKCGLASKDKTWRERHLDKCAKMR</sequence>